<name>A0A921KCU1_SPOPS</name>
<organism evidence="7 8">
    <name type="scientific">Sporosarcina psychrophila</name>
    <name type="common">Bacillus psychrophilus</name>
    <dbReference type="NCBI Taxonomy" id="1476"/>
    <lineage>
        <taxon>Bacteria</taxon>
        <taxon>Bacillati</taxon>
        <taxon>Bacillota</taxon>
        <taxon>Bacilli</taxon>
        <taxon>Bacillales</taxon>
        <taxon>Caryophanaceae</taxon>
        <taxon>Sporosarcina</taxon>
    </lineage>
</organism>
<evidence type="ECO:0000313" key="8">
    <source>
        <dbReference type="Proteomes" id="UP000698173"/>
    </source>
</evidence>
<reference evidence="7" key="1">
    <citation type="journal article" date="2021" name="PeerJ">
        <title>Extensive microbial diversity within the chicken gut microbiome revealed by metagenomics and culture.</title>
        <authorList>
            <person name="Gilroy R."/>
            <person name="Ravi A."/>
            <person name="Getino M."/>
            <person name="Pursley I."/>
            <person name="Horton D.L."/>
            <person name="Alikhan N.F."/>
            <person name="Baker D."/>
            <person name="Gharbi K."/>
            <person name="Hall N."/>
            <person name="Watson M."/>
            <person name="Adriaenssens E.M."/>
            <person name="Foster-Nyarko E."/>
            <person name="Jarju S."/>
            <person name="Secka A."/>
            <person name="Antonio M."/>
            <person name="Oren A."/>
            <person name="Chaudhuri R.R."/>
            <person name="La Ragione R."/>
            <person name="Hildebrand F."/>
            <person name="Pallen M.J."/>
        </authorList>
    </citation>
    <scope>NUCLEOTIDE SEQUENCE</scope>
    <source>
        <strain evidence="7">CHK171-7178</strain>
    </source>
</reference>
<proteinExistence type="inferred from homology"/>
<protein>
    <submittedName>
        <fullName evidence="7">Zinc-binding alcohol dehydrogenase</fullName>
    </submittedName>
</protein>
<dbReference type="Pfam" id="PF00107">
    <property type="entry name" value="ADH_zinc_N"/>
    <property type="match status" value="1"/>
</dbReference>
<accession>A0A921KCU1</accession>
<evidence type="ECO:0000259" key="6">
    <source>
        <dbReference type="Pfam" id="PF00107"/>
    </source>
</evidence>
<evidence type="ECO:0000256" key="4">
    <source>
        <dbReference type="ARBA" id="ARBA00022833"/>
    </source>
</evidence>
<feature type="domain" description="Alcohol dehydrogenase-like C-terminal" evidence="6">
    <location>
        <begin position="139"/>
        <end position="264"/>
    </location>
</feature>
<dbReference type="EMBL" id="DYWT01000096">
    <property type="protein sequence ID" value="HJF31288.1"/>
    <property type="molecule type" value="Genomic_DNA"/>
</dbReference>
<evidence type="ECO:0000256" key="2">
    <source>
        <dbReference type="ARBA" id="ARBA00008072"/>
    </source>
</evidence>
<comment type="similarity">
    <text evidence="2">Belongs to the zinc-containing alcohol dehydrogenase family.</text>
</comment>
<reference evidence="7" key="2">
    <citation type="submission" date="2021-09" db="EMBL/GenBank/DDBJ databases">
        <authorList>
            <person name="Gilroy R."/>
        </authorList>
    </citation>
    <scope>NUCLEOTIDE SEQUENCE</scope>
    <source>
        <strain evidence="7">CHK171-7178</strain>
    </source>
</reference>
<evidence type="ECO:0000256" key="5">
    <source>
        <dbReference type="ARBA" id="ARBA00023002"/>
    </source>
</evidence>
<dbReference type="PANTHER" id="PTHR43350">
    <property type="entry name" value="NAD-DEPENDENT ALCOHOL DEHYDROGENASE"/>
    <property type="match status" value="1"/>
</dbReference>
<dbReference type="PANTHER" id="PTHR43350:SF19">
    <property type="entry name" value="D-GULOSIDE 3-DEHYDROGENASE"/>
    <property type="match status" value="1"/>
</dbReference>
<dbReference type="InterPro" id="IPR013149">
    <property type="entry name" value="ADH-like_C"/>
</dbReference>
<dbReference type="SUPFAM" id="SSF51735">
    <property type="entry name" value="NAD(P)-binding Rossmann-fold domains"/>
    <property type="match status" value="1"/>
</dbReference>
<dbReference type="Gene3D" id="3.90.180.10">
    <property type="entry name" value="Medium-chain alcohol dehydrogenases, catalytic domain"/>
    <property type="match status" value="1"/>
</dbReference>
<keyword evidence="3" id="KW-0479">Metal-binding</keyword>
<dbReference type="CDD" id="cd08255">
    <property type="entry name" value="2-desacetyl-2-hydroxyethyl_bacteriochlorophyllide_like"/>
    <property type="match status" value="1"/>
</dbReference>
<dbReference type="SUPFAM" id="SSF50129">
    <property type="entry name" value="GroES-like"/>
    <property type="match status" value="1"/>
</dbReference>
<dbReference type="GO" id="GO:0046872">
    <property type="term" value="F:metal ion binding"/>
    <property type="evidence" value="ECO:0007669"/>
    <property type="project" value="UniProtKB-KW"/>
</dbReference>
<dbReference type="GO" id="GO:0016491">
    <property type="term" value="F:oxidoreductase activity"/>
    <property type="evidence" value="ECO:0007669"/>
    <property type="project" value="UniProtKB-KW"/>
</dbReference>
<dbReference type="InterPro" id="IPR011032">
    <property type="entry name" value="GroES-like_sf"/>
</dbReference>
<keyword evidence="4" id="KW-0862">Zinc</keyword>
<dbReference type="InterPro" id="IPR036291">
    <property type="entry name" value="NAD(P)-bd_dom_sf"/>
</dbReference>
<evidence type="ECO:0000256" key="1">
    <source>
        <dbReference type="ARBA" id="ARBA00001947"/>
    </source>
</evidence>
<keyword evidence="5" id="KW-0560">Oxidoreductase</keyword>
<comment type="caution">
    <text evidence="7">The sequence shown here is derived from an EMBL/GenBank/DDBJ whole genome shotgun (WGS) entry which is preliminary data.</text>
</comment>
<evidence type="ECO:0000256" key="3">
    <source>
        <dbReference type="ARBA" id="ARBA00022723"/>
    </source>
</evidence>
<evidence type="ECO:0000313" key="7">
    <source>
        <dbReference type="EMBL" id="HJF31288.1"/>
    </source>
</evidence>
<gene>
    <name evidence="7" type="ORF">K8V56_05845</name>
</gene>
<dbReference type="Proteomes" id="UP000698173">
    <property type="component" value="Unassembled WGS sequence"/>
</dbReference>
<sequence length="334" mass="36392">MKSIVARSQKVHIIKRTKPTIKPSYLSIETLHSVISPGTELSLIGISGEREIALGYSAVGIVTECGEGVDDYQKGDIVACYGAPYVGHSECLVVPTTLCAKVPAGVESKEAALAGIGAIAIHALRIAKLEFGETIVIIGLGLLGQMIAKIANAVAYNVIAFDIQAERAAMLREEDRICSFSTIEEMESEIAKCTKNQGADAVLLCAGGKRSTLTNQSLEWVRTQGKVVIVGDIEPDFPRNLLFAKEAQILISRAGGPGRYDQMYEKQAIDYPYGYVRWTEGRNVAEYLRLVNDKRINVQSFLTDEVDFKDAPAAYDELVNKKSTALTKIINYIV</sequence>
<comment type="cofactor">
    <cofactor evidence="1">
        <name>Zn(2+)</name>
        <dbReference type="ChEBI" id="CHEBI:29105"/>
    </cofactor>
</comment>
<dbReference type="AlphaFoldDB" id="A0A921KCU1"/>